<sequence>MNKITKGIGMPSISWASVCAGVLISPGIIHAQAYKVGDSPTEVVRLNGNQPIISQATFDVVDASDDGHSINGPSLVRVPDWLPLADRPDPSAKYYLYFGDHSGSYIRMAWAAEVTGPYTLYNVGINDEADGDGVLDLGGSSIVFTNGKQISNNHISSPDVIVDDENQQFLMFFHTGKSTNSQVNGDSWFDTGVQVTHVATSATGLNFNGGDEVKSSAVSGEAGHGVKMQPLGNAYYRTFQHNNNWYAFTNYGPIWKGPSTDSTPWESAWSHIKWAGNSSTTTASNDGVVSGGGNPIWENLMANYAANGLTAERGYAGFNGNKGVYNQNAPRTGAPRHFATRLLNDGTTLEVYYTCRGEKPESIYKTTMDMSSGDYDSWTTDVTDDAWVHERVLYPEFSWEGSDLTAAYSKNGAETNVNALRDPNVFTDVDGKTYLLYAGNPESAIGIASLNNKPIAVASADKYEAVVGETIQFSSAGSYDSDGEISSYSWNLGDGRTLSAANPAQSFSQPGEYLVSLSVIDNMGSENVSSFTIEVLAPDVAPPSGGSLASGSLDLSGNSGDVVGTVTVVGGTAGVDYQFELINDLNGAVAIDPNSGEIRIVDLSLLGAPELIAVSVKISDPYGNVVTTDIELAVANKQAFPAGSGQGKIARDVWHDVQGSSVADLTSLDAYPNEPDEMTALTKFEAPSNISDYYGQRVYGHLVPPVSGYYQFSMVADDHAQLWLSTDEDPANAELIAYLNGWTKNNQWTKFASQKSAYIYLEAGQSYYIEALHKEGNGSDRLRVAWETSVHGFSIIQGEYLSEIEESVPFAPVAPSELAATVVSNASIALSWNDLADNESSYLVEYREPAGSWSELATIEADSTALEIGGLDASTAYEFRISAVNAGGSSDSLVVAATTAPLDGNVTISASILSFSGEQDGNPVTKMIDGISGDDDNRWSIEMRYPVVELDLGQAYQLAGFEFDAYLNRAYQYTVEGSADGGDYNLILDRSGNQEASPILDLVEPQSVRYIRLSIVGAYGYTGKWVSVREFSALTVVE</sequence>
<dbReference type="SUPFAM" id="SSF49785">
    <property type="entry name" value="Galactose-binding domain-like"/>
    <property type="match status" value="1"/>
</dbReference>
<dbReference type="Pfam" id="PF18911">
    <property type="entry name" value="PKD_4"/>
    <property type="match status" value="1"/>
</dbReference>
<dbReference type="PANTHER" id="PTHR46769">
    <property type="entry name" value="POLYCYSTIC KIDNEY AND HEPATIC DISEASE 1 (AUTOSOMAL RECESSIVE)-LIKE 1"/>
    <property type="match status" value="1"/>
</dbReference>
<dbReference type="InterPro" id="IPR000601">
    <property type="entry name" value="PKD_dom"/>
</dbReference>
<proteinExistence type="predicted"/>
<dbReference type="Gene3D" id="2.60.40.10">
    <property type="entry name" value="Immunoglobulins"/>
    <property type="match status" value="2"/>
</dbReference>
<dbReference type="CDD" id="cd00063">
    <property type="entry name" value="FN3"/>
    <property type="match status" value="1"/>
</dbReference>
<dbReference type="PROSITE" id="PS50093">
    <property type="entry name" value="PKD"/>
    <property type="match status" value="1"/>
</dbReference>
<dbReference type="SMART" id="SM00060">
    <property type="entry name" value="FN3"/>
    <property type="match status" value="1"/>
</dbReference>
<dbReference type="Pfam" id="PF07691">
    <property type="entry name" value="PA14"/>
    <property type="match status" value="1"/>
</dbReference>
<keyword evidence="7" id="KW-1185">Reference proteome</keyword>
<dbReference type="AlphaFoldDB" id="A0A8J7MEP1"/>
<dbReference type="Gene3D" id="2.60.120.1560">
    <property type="match status" value="1"/>
</dbReference>
<organism evidence="6 7">
    <name type="scientific">Persicirhabdus sediminis</name>
    <dbReference type="NCBI Taxonomy" id="454144"/>
    <lineage>
        <taxon>Bacteria</taxon>
        <taxon>Pseudomonadati</taxon>
        <taxon>Verrucomicrobiota</taxon>
        <taxon>Verrucomicrobiia</taxon>
        <taxon>Verrucomicrobiales</taxon>
        <taxon>Verrucomicrobiaceae</taxon>
        <taxon>Persicirhabdus</taxon>
    </lineage>
</organism>
<dbReference type="Gene3D" id="2.115.10.20">
    <property type="entry name" value="Glycosyl hydrolase domain, family 43"/>
    <property type="match status" value="1"/>
</dbReference>
<dbReference type="PROSITE" id="PS50853">
    <property type="entry name" value="FN3"/>
    <property type="match status" value="1"/>
</dbReference>
<keyword evidence="1" id="KW-0732">Signal</keyword>
<dbReference type="InterPro" id="IPR023296">
    <property type="entry name" value="Glyco_hydro_beta-prop_sf"/>
</dbReference>
<dbReference type="InterPro" id="IPR011658">
    <property type="entry name" value="PA14_dom"/>
</dbReference>
<name>A0A8J7MEP1_9BACT</name>
<accession>A0A8J7MEP1</accession>
<dbReference type="InterPro" id="IPR000421">
    <property type="entry name" value="FA58C"/>
</dbReference>
<dbReference type="RefSeq" id="WP_200311341.1">
    <property type="nucleotide sequence ID" value="NZ_JAENIM010000039.1"/>
</dbReference>
<dbReference type="Gene3D" id="2.60.120.260">
    <property type="entry name" value="Galactose-binding domain-like"/>
    <property type="match status" value="1"/>
</dbReference>
<feature type="domain" description="Fibronectin type-III" evidence="4">
    <location>
        <begin position="814"/>
        <end position="902"/>
    </location>
</feature>
<dbReference type="SUPFAM" id="SSF49265">
    <property type="entry name" value="Fibronectin type III"/>
    <property type="match status" value="1"/>
</dbReference>
<dbReference type="InterPro" id="IPR036116">
    <property type="entry name" value="FN3_sf"/>
</dbReference>
<dbReference type="SUPFAM" id="SSF49299">
    <property type="entry name" value="PKD domain"/>
    <property type="match status" value="1"/>
</dbReference>
<protein>
    <submittedName>
        <fullName evidence="6">Fibronectin type III domain-containing protein</fullName>
    </submittedName>
</protein>
<dbReference type="PROSITE" id="PS51820">
    <property type="entry name" value="PA14"/>
    <property type="match status" value="1"/>
</dbReference>
<gene>
    <name evidence="6" type="ORF">JIN82_09235</name>
</gene>
<evidence type="ECO:0000259" key="4">
    <source>
        <dbReference type="PROSITE" id="PS50853"/>
    </source>
</evidence>
<feature type="domain" description="PKD" evidence="3">
    <location>
        <begin position="454"/>
        <end position="535"/>
    </location>
</feature>
<evidence type="ECO:0000313" key="7">
    <source>
        <dbReference type="Proteomes" id="UP000624703"/>
    </source>
</evidence>
<dbReference type="InterPro" id="IPR035986">
    <property type="entry name" value="PKD_dom_sf"/>
</dbReference>
<dbReference type="InterPro" id="IPR003961">
    <property type="entry name" value="FN3_dom"/>
</dbReference>
<dbReference type="SMART" id="SM00089">
    <property type="entry name" value="PKD"/>
    <property type="match status" value="1"/>
</dbReference>
<reference evidence="6" key="1">
    <citation type="submission" date="2021-01" db="EMBL/GenBank/DDBJ databases">
        <title>Modified the classification status of verrucomicrobia.</title>
        <authorList>
            <person name="Feng X."/>
        </authorList>
    </citation>
    <scope>NUCLEOTIDE SEQUENCE</scope>
    <source>
        <strain evidence="6">_KCTC 22039</strain>
    </source>
</reference>
<dbReference type="SMART" id="SM00758">
    <property type="entry name" value="PA14"/>
    <property type="match status" value="1"/>
</dbReference>
<dbReference type="PROSITE" id="PS50022">
    <property type="entry name" value="FA58C_3"/>
    <property type="match status" value="1"/>
</dbReference>
<dbReference type="PANTHER" id="PTHR46769:SF2">
    <property type="entry name" value="FIBROCYSTIN-L ISOFORM 2 PRECURSOR-RELATED"/>
    <property type="match status" value="1"/>
</dbReference>
<dbReference type="InterPro" id="IPR013783">
    <property type="entry name" value="Ig-like_fold"/>
</dbReference>
<feature type="domain" description="PA14" evidence="5">
    <location>
        <begin position="644"/>
        <end position="800"/>
    </location>
</feature>
<evidence type="ECO:0000259" key="5">
    <source>
        <dbReference type="PROSITE" id="PS51820"/>
    </source>
</evidence>
<feature type="domain" description="F5/8 type C" evidence="2">
    <location>
        <begin position="890"/>
        <end position="1033"/>
    </location>
</feature>
<dbReference type="InterPro" id="IPR037524">
    <property type="entry name" value="PA14/GLEYA"/>
</dbReference>
<dbReference type="Pfam" id="PF00041">
    <property type="entry name" value="fn3"/>
    <property type="match status" value="1"/>
</dbReference>
<evidence type="ECO:0000256" key="1">
    <source>
        <dbReference type="ARBA" id="ARBA00022729"/>
    </source>
</evidence>
<evidence type="ECO:0000259" key="3">
    <source>
        <dbReference type="PROSITE" id="PS50093"/>
    </source>
</evidence>
<dbReference type="Proteomes" id="UP000624703">
    <property type="component" value="Unassembled WGS sequence"/>
</dbReference>
<evidence type="ECO:0000313" key="6">
    <source>
        <dbReference type="EMBL" id="MBK1791332.1"/>
    </source>
</evidence>
<dbReference type="InterPro" id="IPR052387">
    <property type="entry name" value="Fibrocystin"/>
</dbReference>
<dbReference type="InterPro" id="IPR022409">
    <property type="entry name" value="PKD/Chitinase_dom"/>
</dbReference>
<comment type="caution">
    <text evidence="6">The sequence shown here is derived from an EMBL/GenBank/DDBJ whole genome shotgun (WGS) entry which is preliminary data.</text>
</comment>
<dbReference type="InterPro" id="IPR008979">
    <property type="entry name" value="Galactose-bd-like_sf"/>
</dbReference>
<dbReference type="CDD" id="cd00146">
    <property type="entry name" value="PKD"/>
    <property type="match status" value="1"/>
</dbReference>
<dbReference type="EMBL" id="JAENIM010000039">
    <property type="protein sequence ID" value="MBK1791332.1"/>
    <property type="molecule type" value="Genomic_DNA"/>
</dbReference>
<evidence type="ECO:0000259" key="2">
    <source>
        <dbReference type="PROSITE" id="PS50022"/>
    </source>
</evidence>